<gene>
    <name evidence="2" type="ORF">BSZ05_25370</name>
</gene>
<keyword evidence="1" id="KW-0472">Membrane</keyword>
<name>A0AAN1FMF8_9VIBR</name>
<dbReference type="EMBL" id="CP018309">
    <property type="protein sequence ID" value="ASI93080.1"/>
    <property type="molecule type" value="Genomic_DNA"/>
</dbReference>
<organism evidence="2 3">
    <name type="scientific">Vibrio mediterranei</name>
    <dbReference type="NCBI Taxonomy" id="689"/>
    <lineage>
        <taxon>Bacteria</taxon>
        <taxon>Pseudomonadati</taxon>
        <taxon>Pseudomonadota</taxon>
        <taxon>Gammaproteobacteria</taxon>
        <taxon>Vibrionales</taxon>
        <taxon>Vibrionaceae</taxon>
        <taxon>Vibrio</taxon>
    </lineage>
</organism>
<evidence type="ECO:0000313" key="2">
    <source>
        <dbReference type="EMBL" id="ASI93080.1"/>
    </source>
</evidence>
<proteinExistence type="predicted"/>
<evidence type="ECO:0000313" key="3">
    <source>
        <dbReference type="Proteomes" id="UP000197092"/>
    </source>
</evidence>
<sequence length="105" mass="11936">MEELDRIFKNERIKKIGEVYYIYHASFLGRVKVERVNGTYIVKPDSLIFILIFVLSILLLFFTLDSGGKSMIAPITMLSSSTIGLISSEIRACYVKIMISHNVSE</sequence>
<dbReference type="Proteomes" id="UP000197092">
    <property type="component" value="Chromosome 2"/>
</dbReference>
<keyword evidence="1" id="KW-0812">Transmembrane</keyword>
<dbReference type="AlphaFoldDB" id="A0AAN1FMF8"/>
<keyword evidence="1" id="KW-1133">Transmembrane helix</keyword>
<evidence type="ECO:0000256" key="1">
    <source>
        <dbReference type="SAM" id="Phobius"/>
    </source>
</evidence>
<accession>A0AAN1FMF8</accession>
<reference evidence="3" key="1">
    <citation type="submission" date="2016-12" db="EMBL/GenBank/DDBJ databases">
        <title>Comparative genomic analysis reveals the diversity, evolution, and environmental adaptation strategies of the genus Vibrio.</title>
        <authorList>
            <person name="Lin H."/>
            <person name="Wang X."/>
            <person name="Zhang X.-H."/>
        </authorList>
    </citation>
    <scope>NUCLEOTIDE SEQUENCE [LARGE SCALE GENOMIC DNA]</scope>
    <source>
        <strain evidence="3">QT6D1</strain>
    </source>
</reference>
<dbReference type="KEGG" id="vsh:BSZ05_25370"/>
<protein>
    <submittedName>
        <fullName evidence="2">Uncharacterized protein</fullName>
    </submittedName>
</protein>
<feature type="transmembrane region" description="Helical" evidence="1">
    <location>
        <begin position="46"/>
        <end position="64"/>
    </location>
</feature>